<sequence length="196" mass="22142">FEKQTQGIVNEIAKIETGFNADMSFFEKHAGALGKIGINFLNQSGFINATNIKLARDTIAAVGKFVGIDWAFKFKPWGAFKLASNLNKALPLIGLAFEIGDSVMKLKKEKELEETKEKMKSNFEEAKEQMIEFINDETRFKQTCFPSVLELEECIQACEESVKKTQECAQGLEKWIQTGEDFIKGEDIIDVEPEEE</sequence>
<comment type="caution">
    <text evidence="3">The sequence shown here is derived from an EMBL/GenBank/DDBJ whole genome shotgun (WGS) entry which is preliminary data.</text>
</comment>
<dbReference type="Proteomes" id="UP000289022">
    <property type="component" value="Unassembled WGS sequence"/>
</dbReference>
<organism evidence="3 4">
    <name type="scientific">Helicobacter pylori</name>
    <name type="common">Campylobacter pylori</name>
    <dbReference type="NCBI Taxonomy" id="210"/>
    <lineage>
        <taxon>Bacteria</taxon>
        <taxon>Pseudomonadati</taxon>
        <taxon>Campylobacterota</taxon>
        <taxon>Epsilonproteobacteria</taxon>
        <taxon>Campylobacterales</taxon>
        <taxon>Helicobacteraceae</taxon>
        <taxon>Helicobacter</taxon>
    </lineage>
</organism>
<feature type="non-terminal residue" evidence="3">
    <location>
        <position position="1"/>
    </location>
</feature>
<evidence type="ECO:0000259" key="2">
    <source>
        <dbReference type="Pfam" id="PF18709"/>
    </source>
</evidence>
<dbReference type="AlphaFoldDB" id="A0A438X2P5"/>
<protein>
    <submittedName>
        <fullName evidence="3">Labile enterotoxin output A</fullName>
    </submittedName>
</protein>
<dbReference type="EMBL" id="RJGP01000669">
    <property type="protein sequence ID" value="RVZ30837.1"/>
    <property type="molecule type" value="Genomic_DNA"/>
</dbReference>
<proteinExistence type="predicted"/>
<gene>
    <name evidence="3" type="ORF">EC518_09575</name>
</gene>
<accession>A0A438X2P5</accession>
<evidence type="ECO:0000313" key="3">
    <source>
        <dbReference type="EMBL" id="RVZ30837.1"/>
    </source>
</evidence>
<name>A0A438X2P5_HELPX</name>
<reference evidence="3 4" key="1">
    <citation type="submission" date="2018-11" db="EMBL/GenBank/DDBJ databases">
        <title>Genetic determinants and prediction of antibiotic resistance phenotypes in Helicobacter pylori.</title>
        <authorList>
            <person name="Wagner K."/>
        </authorList>
    </citation>
    <scope>NUCLEOTIDE SEQUENCE [LARGE SCALE GENOMIC DNA]</scope>
    <source>
        <strain evidence="3 4">ZH70</strain>
    </source>
</reference>
<dbReference type="InterPro" id="IPR040576">
    <property type="entry name" value="DLP_helical"/>
</dbReference>
<dbReference type="Pfam" id="PF18709">
    <property type="entry name" value="DLP_helical"/>
    <property type="match status" value="1"/>
</dbReference>
<feature type="domain" description="Dynamin-like helical" evidence="2">
    <location>
        <begin position="1"/>
        <end position="170"/>
    </location>
</feature>
<feature type="coiled-coil region" evidence="1">
    <location>
        <begin position="105"/>
        <end position="136"/>
    </location>
</feature>
<evidence type="ECO:0000256" key="1">
    <source>
        <dbReference type="SAM" id="Coils"/>
    </source>
</evidence>
<keyword evidence="1" id="KW-0175">Coiled coil</keyword>
<evidence type="ECO:0000313" key="4">
    <source>
        <dbReference type="Proteomes" id="UP000289022"/>
    </source>
</evidence>